<dbReference type="KEGG" id="peh:Spb1_31540"/>
<gene>
    <name evidence="2" type="ORF">Spb1_31540</name>
</gene>
<accession>A0A518GRQ0</accession>
<proteinExistence type="predicted"/>
<protein>
    <submittedName>
        <fullName evidence="2">Uncharacterized protein</fullName>
    </submittedName>
</protein>
<evidence type="ECO:0000313" key="2">
    <source>
        <dbReference type="EMBL" id="QDV31211.1"/>
    </source>
</evidence>
<evidence type="ECO:0000313" key="3">
    <source>
        <dbReference type="Proteomes" id="UP000315349"/>
    </source>
</evidence>
<dbReference type="Proteomes" id="UP000315349">
    <property type="component" value="Chromosome"/>
</dbReference>
<organism evidence="2 3">
    <name type="scientific">Planctopirus ephydatiae</name>
    <dbReference type="NCBI Taxonomy" id="2528019"/>
    <lineage>
        <taxon>Bacteria</taxon>
        <taxon>Pseudomonadati</taxon>
        <taxon>Planctomycetota</taxon>
        <taxon>Planctomycetia</taxon>
        <taxon>Planctomycetales</taxon>
        <taxon>Planctomycetaceae</taxon>
        <taxon>Planctopirus</taxon>
    </lineage>
</organism>
<name>A0A518GRQ0_9PLAN</name>
<feature type="region of interest" description="Disordered" evidence="1">
    <location>
        <begin position="1"/>
        <end position="39"/>
    </location>
</feature>
<sequence>MQYTQKHADSDMMNASGRTRAAKVAETSPNPDNLHSCKGSDQRLTFFKSLRT</sequence>
<reference evidence="2 3" key="1">
    <citation type="submission" date="2019-02" db="EMBL/GenBank/DDBJ databases">
        <title>Deep-cultivation of Planctomycetes and their phenomic and genomic characterization uncovers novel biology.</title>
        <authorList>
            <person name="Wiegand S."/>
            <person name="Jogler M."/>
            <person name="Boedeker C."/>
            <person name="Pinto D."/>
            <person name="Vollmers J."/>
            <person name="Rivas-Marin E."/>
            <person name="Kohn T."/>
            <person name="Peeters S.H."/>
            <person name="Heuer A."/>
            <person name="Rast P."/>
            <person name="Oberbeckmann S."/>
            <person name="Bunk B."/>
            <person name="Jeske O."/>
            <person name="Meyerdierks A."/>
            <person name="Storesund J.E."/>
            <person name="Kallscheuer N."/>
            <person name="Luecker S."/>
            <person name="Lage O.M."/>
            <person name="Pohl T."/>
            <person name="Merkel B.J."/>
            <person name="Hornburger P."/>
            <person name="Mueller R.-W."/>
            <person name="Bruemmer F."/>
            <person name="Labrenz M."/>
            <person name="Spormann A.M."/>
            <person name="Op den Camp H."/>
            <person name="Overmann J."/>
            <person name="Amann R."/>
            <person name="Jetten M.S.M."/>
            <person name="Mascher T."/>
            <person name="Medema M.H."/>
            <person name="Devos D.P."/>
            <person name="Kaster A.-K."/>
            <person name="Ovreas L."/>
            <person name="Rohde M."/>
            <person name="Galperin M.Y."/>
            <person name="Jogler C."/>
        </authorList>
    </citation>
    <scope>NUCLEOTIDE SEQUENCE [LARGE SCALE GENOMIC DNA]</scope>
    <source>
        <strain evidence="2 3">Spb1</strain>
    </source>
</reference>
<dbReference type="AlphaFoldDB" id="A0A518GRQ0"/>
<dbReference type="EMBL" id="CP036299">
    <property type="protein sequence ID" value="QDV31211.1"/>
    <property type="molecule type" value="Genomic_DNA"/>
</dbReference>
<feature type="compositionally biased region" description="Basic and acidic residues" evidence="1">
    <location>
        <begin position="1"/>
        <end position="10"/>
    </location>
</feature>
<evidence type="ECO:0000256" key="1">
    <source>
        <dbReference type="SAM" id="MobiDB-lite"/>
    </source>
</evidence>
<keyword evidence="3" id="KW-1185">Reference proteome</keyword>